<dbReference type="RefSeq" id="WP_154548220.1">
    <property type="nucleotide sequence ID" value="NZ_VUMX01000009.1"/>
</dbReference>
<evidence type="ECO:0000313" key="2">
    <source>
        <dbReference type="EMBL" id="MST86948.1"/>
    </source>
</evidence>
<sequence>MKRRKWLLAAMGGLSLLLARPVQAKTGELTLSQAARVYDARGIPTQYSFKKGAKVAYAGKPARAKHARYSFYKNGLEYALPVVTINHRAYYRLAAGTLLLASRVGRIDGHLAYAPWTTVTVTTADATYSDVDMKVGKKYLVDAYGYFDSNFGEEGGMRWYRVKGTSGKTAKYIYADNVAPAQRVHQIDYDRLGKLWVGFDAGAVVYTAAGTVQDLKGGTLSAASSPLQVDRRMYVWVPTRKEAVLFYHVKNAMSKVYFTDGHHYGYDSRADIGDGLVPAFLVKNIIWYGTQQEPLSGKMPAIVNTPRQARRDAKPATDKQRAALTQLLAGNEKTSLSMTYLLSDARLRENFTSALLSAKKTAQKASPNRAEVKFAIWRLEKARGDLNGKKVVVQNPMKFSVAEEEEVASLVERAKSGVYAKPRAYLTDHDTRLYVEDSKSGKRETLPLTSFVSGFDREYPRSRSSETESSANVKDIAKDPLLAQYTQMILYQDTKTALVARKKTPLYFNKSGKYDYVDQLKLEPKGSLRAGQSLNLFVGPVCKLAGQYYITVWGKQPYFVKAQDVWRDDYSKSRLYKKYQKAIPKSGKAIIVASKKTYAYKYDRDGDLAKRVNVFHWGDSVPATELYVVKHDSRYYYCNGPLASLVIPCAKVHLRKYITR</sequence>
<gene>
    <name evidence="2" type="ORF">FYJ62_04690</name>
</gene>
<name>A0A6A8MDT6_9LACO</name>
<keyword evidence="3" id="KW-1185">Reference proteome</keyword>
<reference evidence="2 3" key="1">
    <citation type="submission" date="2019-08" db="EMBL/GenBank/DDBJ databases">
        <title>In-depth cultivation of the pig gut microbiome towards novel bacterial diversity and tailored functional studies.</title>
        <authorList>
            <person name="Wylensek D."/>
            <person name="Hitch T.C.A."/>
            <person name="Clavel T."/>
        </authorList>
    </citation>
    <scope>NUCLEOTIDE SEQUENCE [LARGE SCALE GENOMIC DNA]</scope>
    <source>
        <strain evidence="2 3">Bifido-178-WT-2B</strain>
    </source>
</reference>
<proteinExistence type="predicted"/>
<accession>A0A6A8MDT6</accession>
<evidence type="ECO:0008006" key="4">
    <source>
        <dbReference type="Google" id="ProtNLM"/>
    </source>
</evidence>
<comment type="caution">
    <text evidence="2">The sequence shown here is derived from an EMBL/GenBank/DDBJ whole genome shotgun (WGS) entry which is preliminary data.</text>
</comment>
<keyword evidence="1" id="KW-0732">Signal</keyword>
<dbReference type="EMBL" id="VUMX01000009">
    <property type="protein sequence ID" value="MST86948.1"/>
    <property type="molecule type" value="Genomic_DNA"/>
</dbReference>
<evidence type="ECO:0000313" key="3">
    <source>
        <dbReference type="Proteomes" id="UP000438120"/>
    </source>
</evidence>
<feature type="chain" id="PRO_5025351161" description="Serine protease" evidence="1">
    <location>
        <begin position="25"/>
        <end position="660"/>
    </location>
</feature>
<feature type="signal peptide" evidence="1">
    <location>
        <begin position="1"/>
        <end position="24"/>
    </location>
</feature>
<dbReference type="OrthoDB" id="2326698at2"/>
<organism evidence="2 3">
    <name type="scientific">Lactobacillus porci</name>
    <dbReference type="NCBI Taxonomy" id="2012477"/>
    <lineage>
        <taxon>Bacteria</taxon>
        <taxon>Bacillati</taxon>
        <taxon>Bacillota</taxon>
        <taxon>Bacilli</taxon>
        <taxon>Lactobacillales</taxon>
        <taxon>Lactobacillaceae</taxon>
        <taxon>Lactobacillus</taxon>
    </lineage>
</organism>
<dbReference type="Proteomes" id="UP000438120">
    <property type="component" value="Unassembled WGS sequence"/>
</dbReference>
<dbReference type="AlphaFoldDB" id="A0A6A8MDT6"/>
<protein>
    <recommendedName>
        <fullName evidence="4">Serine protease</fullName>
    </recommendedName>
</protein>
<evidence type="ECO:0000256" key="1">
    <source>
        <dbReference type="SAM" id="SignalP"/>
    </source>
</evidence>